<evidence type="ECO:0000256" key="1">
    <source>
        <dbReference type="SAM" id="SignalP"/>
    </source>
</evidence>
<keyword evidence="1" id="KW-0732">Signal</keyword>
<name>A0A944MAC6_9GAMM</name>
<dbReference type="EMBL" id="JAHHGM010000010">
    <property type="protein sequence ID" value="MBT2989737.1"/>
    <property type="molecule type" value="Genomic_DNA"/>
</dbReference>
<dbReference type="Proteomes" id="UP000770889">
    <property type="component" value="Unassembled WGS sequence"/>
</dbReference>
<dbReference type="InterPro" id="IPR005624">
    <property type="entry name" value="PduO/GlcC-like"/>
</dbReference>
<sequence>MKHTLMTAILIAGISGWAVADEDAPSVNLKRLSLESANRIALGAVEACRKKGIQIGVTVVDRDGTVQAVMRDTIAAQITVPISRMKAFTAANFNAATSALSKSRADSPIGRIDGLVFSAGGLPVQAGGQLLGAVGVSGAPSGETDEECAQAGIDTIIDDLEMEM</sequence>
<proteinExistence type="predicted"/>
<dbReference type="Gene3D" id="3.30.450.150">
    <property type="entry name" value="Haem-degrading domain"/>
    <property type="match status" value="1"/>
</dbReference>
<dbReference type="InterPro" id="IPR038084">
    <property type="entry name" value="PduO/GlcC-like_sf"/>
</dbReference>
<reference evidence="2 3" key="1">
    <citation type="submission" date="2021-05" db="EMBL/GenBank/DDBJ databases">
        <title>Genetic and Functional Diversity in Clade A Lucinid endosymbionts from the Bahamas.</title>
        <authorList>
            <person name="Giani N.M."/>
            <person name="Engel A.S."/>
            <person name="Campbell B.J."/>
        </authorList>
    </citation>
    <scope>NUCLEOTIDE SEQUENCE [LARGE SCALE GENOMIC DNA]</scope>
    <source>
        <strain evidence="2">LUC16012Gg_MoonRockCtena</strain>
    </source>
</reference>
<evidence type="ECO:0000313" key="3">
    <source>
        <dbReference type="Proteomes" id="UP000770889"/>
    </source>
</evidence>
<organism evidence="2 3">
    <name type="scientific">Candidatus Thiodiazotropha taylori</name>
    <dbReference type="NCBI Taxonomy" id="2792791"/>
    <lineage>
        <taxon>Bacteria</taxon>
        <taxon>Pseudomonadati</taxon>
        <taxon>Pseudomonadota</taxon>
        <taxon>Gammaproteobacteria</taxon>
        <taxon>Chromatiales</taxon>
        <taxon>Sedimenticolaceae</taxon>
        <taxon>Candidatus Thiodiazotropha</taxon>
    </lineage>
</organism>
<dbReference type="InterPro" id="IPR052517">
    <property type="entry name" value="GlcG_carb_metab_protein"/>
</dbReference>
<dbReference type="PANTHER" id="PTHR34309:SF10">
    <property type="entry name" value="SLR1406 PROTEIN"/>
    <property type="match status" value="1"/>
</dbReference>
<dbReference type="AlphaFoldDB" id="A0A944MAC6"/>
<dbReference type="PANTHER" id="PTHR34309">
    <property type="entry name" value="SLR1406 PROTEIN"/>
    <property type="match status" value="1"/>
</dbReference>
<dbReference type="SUPFAM" id="SSF143744">
    <property type="entry name" value="GlcG-like"/>
    <property type="match status" value="1"/>
</dbReference>
<evidence type="ECO:0000313" key="2">
    <source>
        <dbReference type="EMBL" id="MBT2989737.1"/>
    </source>
</evidence>
<protein>
    <submittedName>
        <fullName evidence="2">Heme-binding protein</fullName>
    </submittedName>
</protein>
<comment type="caution">
    <text evidence="2">The sequence shown here is derived from an EMBL/GenBank/DDBJ whole genome shotgun (WGS) entry which is preliminary data.</text>
</comment>
<dbReference type="Pfam" id="PF03928">
    <property type="entry name" value="HbpS-like"/>
    <property type="match status" value="1"/>
</dbReference>
<accession>A0A944MAC6</accession>
<feature type="signal peptide" evidence="1">
    <location>
        <begin position="1"/>
        <end position="20"/>
    </location>
</feature>
<feature type="chain" id="PRO_5037276428" evidence="1">
    <location>
        <begin position="21"/>
        <end position="164"/>
    </location>
</feature>
<gene>
    <name evidence="2" type="ORF">KME65_12310</name>
</gene>